<dbReference type="EMBL" id="BMAC01000426">
    <property type="protein sequence ID" value="GFP96213.1"/>
    <property type="molecule type" value="Genomic_DNA"/>
</dbReference>
<sequence>MILVDDAGKGFPSINHAPWFEVTLADFVMPFLLFGVGVSVSLVFKNVANKLAATKKVVIRYIKLFLLGIILQGGYVHGRDNLTYGVDIMRIRVIGVLQRIEIGSLYMVLLFGLYVPSWALDESDLCMILPTSLGANRKTVHCGLRGNLKPPCNAVRLIDRVVLGEKHLYQHPVYIRTKCRSEGMEAECAAKVIASELLKAEETVKELSQSEMRESNVEDLKSKLIGPTEFYS</sequence>
<organism evidence="2 3">
    <name type="scientific">Phtheirospermum japonicum</name>
    <dbReference type="NCBI Taxonomy" id="374723"/>
    <lineage>
        <taxon>Eukaryota</taxon>
        <taxon>Viridiplantae</taxon>
        <taxon>Streptophyta</taxon>
        <taxon>Embryophyta</taxon>
        <taxon>Tracheophyta</taxon>
        <taxon>Spermatophyta</taxon>
        <taxon>Magnoliopsida</taxon>
        <taxon>eudicotyledons</taxon>
        <taxon>Gunneridae</taxon>
        <taxon>Pentapetalae</taxon>
        <taxon>asterids</taxon>
        <taxon>lamiids</taxon>
        <taxon>Lamiales</taxon>
        <taxon>Orobanchaceae</taxon>
        <taxon>Orobanchaceae incertae sedis</taxon>
        <taxon>Phtheirospermum</taxon>
    </lineage>
</organism>
<gene>
    <name evidence="2" type="ORF">PHJA_001765400</name>
</gene>
<feature type="transmembrane region" description="Helical" evidence="1">
    <location>
        <begin position="27"/>
        <end position="45"/>
    </location>
</feature>
<accession>A0A830CK83</accession>
<evidence type="ECO:0000256" key="1">
    <source>
        <dbReference type="SAM" id="Phobius"/>
    </source>
</evidence>
<comment type="caution">
    <text evidence="2">The sequence shown here is derived from an EMBL/GenBank/DDBJ whole genome shotgun (WGS) entry which is preliminary data.</text>
</comment>
<feature type="transmembrane region" description="Helical" evidence="1">
    <location>
        <begin position="57"/>
        <end position="76"/>
    </location>
</feature>
<name>A0A830CK83_9LAMI</name>
<protein>
    <recommendedName>
        <fullName evidence="4">Heparan-alpha-glucosaminide N-acetyltransferase</fullName>
    </recommendedName>
</protein>
<keyword evidence="3" id="KW-1185">Reference proteome</keyword>
<proteinExistence type="predicted"/>
<evidence type="ECO:0000313" key="2">
    <source>
        <dbReference type="EMBL" id="GFP96213.1"/>
    </source>
</evidence>
<feature type="transmembrane region" description="Helical" evidence="1">
    <location>
        <begin position="96"/>
        <end position="115"/>
    </location>
</feature>
<dbReference type="OrthoDB" id="2149840at2759"/>
<keyword evidence="1" id="KW-0812">Transmembrane</keyword>
<dbReference type="Proteomes" id="UP000653305">
    <property type="component" value="Unassembled WGS sequence"/>
</dbReference>
<dbReference type="PANTHER" id="PTHR31061">
    <property type="entry name" value="LD22376P"/>
    <property type="match status" value="1"/>
</dbReference>
<keyword evidence="1" id="KW-0472">Membrane</keyword>
<evidence type="ECO:0008006" key="4">
    <source>
        <dbReference type="Google" id="ProtNLM"/>
    </source>
</evidence>
<reference evidence="2" key="1">
    <citation type="submission" date="2020-07" db="EMBL/GenBank/DDBJ databases">
        <title>Ethylene signaling mediates host invasion by parasitic plants.</title>
        <authorList>
            <person name="Yoshida S."/>
        </authorList>
    </citation>
    <scope>NUCLEOTIDE SEQUENCE</scope>
    <source>
        <strain evidence="2">Okayama</strain>
    </source>
</reference>
<dbReference type="AlphaFoldDB" id="A0A830CK83"/>
<keyword evidence="1" id="KW-1133">Transmembrane helix</keyword>
<evidence type="ECO:0000313" key="3">
    <source>
        <dbReference type="Proteomes" id="UP000653305"/>
    </source>
</evidence>
<dbReference type="PANTHER" id="PTHR31061:SF23">
    <property type="entry name" value="OS05G0155700 PROTEIN"/>
    <property type="match status" value="1"/>
</dbReference>